<dbReference type="PANTHER" id="PTHR30461:SF26">
    <property type="entry name" value="RESOLVASE HOMOLOG YNEB"/>
    <property type="match status" value="1"/>
</dbReference>
<dbReference type="GO" id="GO:0000150">
    <property type="term" value="F:DNA strand exchange activity"/>
    <property type="evidence" value="ECO:0007669"/>
    <property type="project" value="InterPro"/>
</dbReference>
<dbReference type="InterPro" id="IPR038109">
    <property type="entry name" value="DNA_bind_recomb_sf"/>
</dbReference>
<organism evidence="4">
    <name type="scientific">marine sediment metagenome</name>
    <dbReference type="NCBI Taxonomy" id="412755"/>
    <lineage>
        <taxon>unclassified sequences</taxon>
        <taxon>metagenomes</taxon>
        <taxon>ecological metagenomes</taxon>
    </lineage>
</organism>
<dbReference type="EMBL" id="BARU01027667">
    <property type="protein sequence ID" value="GAH75790.1"/>
    <property type="molecule type" value="Genomic_DNA"/>
</dbReference>
<accession>X1J2N9</accession>
<dbReference type="AlphaFoldDB" id="X1J2N9"/>
<dbReference type="Pfam" id="PF13408">
    <property type="entry name" value="Zn_ribbon_recom"/>
    <property type="match status" value="1"/>
</dbReference>
<dbReference type="Pfam" id="PF07508">
    <property type="entry name" value="Recombinase"/>
    <property type="match status" value="1"/>
</dbReference>
<evidence type="ECO:0008006" key="5">
    <source>
        <dbReference type="Google" id="ProtNLM"/>
    </source>
</evidence>
<sequence length="269" mass="31965">SYNPLRILGIANKQWGFRTLNGKQMARSTIYRIFTNPFYYGNFEYSVGSNNWYQGKHEPMITESEYSRTQFLLGRKEKSKPKTHTFAFTGMIRCEECGAMVTAEEKIKRQKNGNIHQYVYYHCTKRKNPDCSQKCIEQKELEKQITKILERIEIPHSFYRWAIKQLEKENKEELKDRNLIIGNQRNAYDNCVKRIDKLIELRMNDEITQDEFLKKKSELLKEKERLNNLINDTDGRITKSAEMAEIVFSFARDARKKFQTGTLDEKKQI</sequence>
<evidence type="ECO:0000256" key="1">
    <source>
        <dbReference type="SAM" id="Coils"/>
    </source>
</evidence>
<evidence type="ECO:0000259" key="2">
    <source>
        <dbReference type="Pfam" id="PF07508"/>
    </source>
</evidence>
<feature type="non-terminal residue" evidence="4">
    <location>
        <position position="269"/>
    </location>
</feature>
<reference evidence="4" key="1">
    <citation type="journal article" date="2014" name="Front. Microbiol.">
        <title>High frequency of phylogenetically diverse reductive dehalogenase-homologous genes in deep subseafloor sedimentary metagenomes.</title>
        <authorList>
            <person name="Kawai M."/>
            <person name="Futagami T."/>
            <person name="Toyoda A."/>
            <person name="Takaki Y."/>
            <person name="Nishi S."/>
            <person name="Hori S."/>
            <person name="Arai W."/>
            <person name="Tsubouchi T."/>
            <person name="Morono Y."/>
            <person name="Uchiyama I."/>
            <person name="Ito T."/>
            <person name="Fujiyama A."/>
            <person name="Inagaki F."/>
            <person name="Takami H."/>
        </authorList>
    </citation>
    <scope>NUCLEOTIDE SEQUENCE</scope>
    <source>
        <strain evidence="4">Expedition CK06-06</strain>
    </source>
</reference>
<dbReference type="InterPro" id="IPR011109">
    <property type="entry name" value="DNA_bind_recombinase_dom"/>
</dbReference>
<dbReference type="PANTHER" id="PTHR30461">
    <property type="entry name" value="DNA-INVERTASE FROM LAMBDOID PROPHAGE"/>
    <property type="match status" value="1"/>
</dbReference>
<proteinExistence type="predicted"/>
<keyword evidence="1" id="KW-0175">Coiled coil</keyword>
<comment type="caution">
    <text evidence="4">The sequence shown here is derived from an EMBL/GenBank/DDBJ whole genome shotgun (WGS) entry which is preliminary data.</text>
</comment>
<name>X1J2N9_9ZZZZ</name>
<dbReference type="InterPro" id="IPR050639">
    <property type="entry name" value="SSR_resolvase"/>
</dbReference>
<feature type="coiled-coil region" evidence="1">
    <location>
        <begin position="209"/>
        <end position="236"/>
    </location>
</feature>
<gene>
    <name evidence="4" type="ORF">S03H2_44267</name>
</gene>
<feature type="domain" description="Recombinase" evidence="2">
    <location>
        <begin position="16"/>
        <end position="70"/>
    </location>
</feature>
<dbReference type="GO" id="GO:0003677">
    <property type="term" value="F:DNA binding"/>
    <property type="evidence" value="ECO:0007669"/>
    <property type="project" value="InterPro"/>
</dbReference>
<feature type="non-terminal residue" evidence="4">
    <location>
        <position position="1"/>
    </location>
</feature>
<feature type="domain" description="Recombinase zinc beta ribbon" evidence="3">
    <location>
        <begin position="88"/>
        <end position="147"/>
    </location>
</feature>
<dbReference type="Gene3D" id="3.90.1750.20">
    <property type="entry name" value="Putative Large Serine Recombinase, Chain B, Domain 2"/>
    <property type="match status" value="1"/>
</dbReference>
<evidence type="ECO:0000259" key="3">
    <source>
        <dbReference type="Pfam" id="PF13408"/>
    </source>
</evidence>
<protein>
    <recommendedName>
        <fullName evidence="5">Recombinase domain-containing protein</fullName>
    </recommendedName>
</protein>
<evidence type="ECO:0000313" key="4">
    <source>
        <dbReference type="EMBL" id="GAH75790.1"/>
    </source>
</evidence>
<dbReference type="InterPro" id="IPR025827">
    <property type="entry name" value="Zn_ribbon_recom_dom"/>
</dbReference>